<reference evidence="2" key="2">
    <citation type="submission" date="2020-05" db="UniProtKB">
        <authorList>
            <consortium name="EnsemblMetazoa"/>
        </authorList>
    </citation>
    <scope>IDENTIFICATION</scope>
    <source>
        <strain evidence="2">IAEA</strain>
    </source>
</reference>
<protein>
    <submittedName>
        <fullName evidence="2">Uncharacterized protein</fullName>
    </submittedName>
</protein>
<dbReference type="AlphaFoldDB" id="A0A1B0AW36"/>
<feature type="transmembrane region" description="Helical" evidence="1">
    <location>
        <begin position="30"/>
        <end position="49"/>
    </location>
</feature>
<dbReference type="Proteomes" id="UP000092460">
    <property type="component" value="Unassembled WGS sequence"/>
</dbReference>
<evidence type="ECO:0000256" key="1">
    <source>
        <dbReference type="SAM" id="Phobius"/>
    </source>
</evidence>
<keyword evidence="3" id="KW-1185">Reference proteome</keyword>
<keyword evidence="1" id="KW-0472">Membrane</keyword>
<evidence type="ECO:0000313" key="2">
    <source>
        <dbReference type="EnsemblMetazoa" id="GPPI010578-PA"/>
    </source>
</evidence>
<keyword evidence="1" id="KW-0812">Transmembrane</keyword>
<organism evidence="2 3">
    <name type="scientific">Glossina palpalis gambiensis</name>
    <dbReference type="NCBI Taxonomy" id="67801"/>
    <lineage>
        <taxon>Eukaryota</taxon>
        <taxon>Metazoa</taxon>
        <taxon>Ecdysozoa</taxon>
        <taxon>Arthropoda</taxon>
        <taxon>Hexapoda</taxon>
        <taxon>Insecta</taxon>
        <taxon>Pterygota</taxon>
        <taxon>Neoptera</taxon>
        <taxon>Endopterygota</taxon>
        <taxon>Diptera</taxon>
        <taxon>Brachycera</taxon>
        <taxon>Muscomorpha</taxon>
        <taxon>Hippoboscoidea</taxon>
        <taxon>Glossinidae</taxon>
        <taxon>Glossina</taxon>
    </lineage>
</organism>
<evidence type="ECO:0000313" key="3">
    <source>
        <dbReference type="Proteomes" id="UP000092460"/>
    </source>
</evidence>
<proteinExistence type="predicted"/>
<reference evidence="3" key="1">
    <citation type="submission" date="2015-01" db="EMBL/GenBank/DDBJ databases">
        <authorList>
            <person name="Aksoy S."/>
            <person name="Warren W."/>
            <person name="Wilson R.K."/>
        </authorList>
    </citation>
    <scope>NUCLEOTIDE SEQUENCE [LARGE SCALE GENOMIC DNA]</scope>
    <source>
        <strain evidence="3">IAEA</strain>
    </source>
</reference>
<sequence>MMQKWSRSITTTVNPLAFDYSYRVLLSCRAHAYIASIFALIFISIHYISCITYTSCNVRIGEDSNAGKDMHYYIQHYLQQLSMQCCMIRNEEQRLTSHHIRNI</sequence>
<dbReference type="EMBL" id="JXJN01004462">
    <property type="status" value="NOT_ANNOTATED_CDS"/>
    <property type="molecule type" value="Genomic_DNA"/>
</dbReference>
<dbReference type="VEuPathDB" id="VectorBase:GPPI010578"/>
<dbReference type="EnsemblMetazoa" id="GPPI010578-RA">
    <property type="protein sequence ID" value="GPPI010578-PA"/>
    <property type="gene ID" value="GPPI010578"/>
</dbReference>
<name>A0A1B0AW36_9MUSC</name>
<accession>A0A1B0AW36</accession>
<keyword evidence="1" id="KW-1133">Transmembrane helix</keyword>